<dbReference type="EMBL" id="GG738925">
    <property type="protein sequence ID" value="EFC36783.1"/>
    <property type="molecule type" value="Genomic_DNA"/>
</dbReference>
<dbReference type="Proteomes" id="UP000006671">
    <property type="component" value="Unassembled WGS sequence"/>
</dbReference>
<dbReference type="AlphaFoldDB" id="D2W289"/>
<evidence type="ECO:0000313" key="2">
    <source>
        <dbReference type="EMBL" id="EFC36783.1"/>
    </source>
</evidence>
<reference evidence="2 3" key="1">
    <citation type="journal article" date="2010" name="Cell">
        <title>The genome of Naegleria gruberi illuminates early eukaryotic versatility.</title>
        <authorList>
            <person name="Fritz-Laylin L.K."/>
            <person name="Prochnik S.E."/>
            <person name="Ginger M.L."/>
            <person name="Dacks J.B."/>
            <person name="Carpenter M.L."/>
            <person name="Field M.C."/>
            <person name="Kuo A."/>
            <person name="Paredez A."/>
            <person name="Chapman J."/>
            <person name="Pham J."/>
            <person name="Shu S."/>
            <person name="Neupane R."/>
            <person name="Cipriano M."/>
            <person name="Mancuso J."/>
            <person name="Tu H."/>
            <person name="Salamov A."/>
            <person name="Lindquist E."/>
            <person name="Shapiro H."/>
            <person name="Lucas S."/>
            <person name="Grigoriev I.V."/>
            <person name="Cande W.Z."/>
            <person name="Fulton C."/>
            <person name="Rokhsar D.S."/>
            <person name="Dawson S.C."/>
        </authorList>
    </citation>
    <scope>NUCLEOTIDE SEQUENCE [LARGE SCALE GENOMIC DNA]</scope>
    <source>
        <strain evidence="2 3">NEG-M</strain>
    </source>
</reference>
<dbReference type="RefSeq" id="XP_002669527.1">
    <property type="nucleotide sequence ID" value="XM_002669481.1"/>
</dbReference>
<feature type="region of interest" description="Disordered" evidence="1">
    <location>
        <begin position="18"/>
        <end position="59"/>
    </location>
</feature>
<dbReference type="InParanoid" id="D2W289"/>
<keyword evidence="3" id="KW-1185">Reference proteome</keyword>
<proteinExistence type="predicted"/>
<sequence>MITGTILARSGKTRLYYTPKTQSPKRDLNTFTPYNGGCSKHRKKSSTNQEYSSGGERFDSNFSELNENSKCKNHDMCAEPVLINSSSKFNTVKGLNKLEWCRAKHEENYKIRVDKRNTRNHKKWYRNHPEGGFCQKRMIMDLHNTVE</sequence>
<evidence type="ECO:0000313" key="3">
    <source>
        <dbReference type="Proteomes" id="UP000006671"/>
    </source>
</evidence>
<dbReference type="VEuPathDB" id="AmoebaDB:NAEGRDRAFT_75501"/>
<gene>
    <name evidence="2" type="ORF">NAEGRDRAFT_75501</name>
</gene>
<dbReference type="OrthoDB" id="10646731at2759"/>
<accession>D2W289</accession>
<protein>
    <submittedName>
        <fullName evidence="2">Predicted protein</fullName>
    </submittedName>
</protein>
<evidence type="ECO:0000256" key="1">
    <source>
        <dbReference type="SAM" id="MobiDB-lite"/>
    </source>
</evidence>
<name>D2W289_NAEGR</name>
<dbReference type="GeneID" id="8862922"/>
<organism evidence="3">
    <name type="scientific">Naegleria gruberi</name>
    <name type="common">Amoeba</name>
    <dbReference type="NCBI Taxonomy" id="5762"/>
    <lineage>
        <taxon>Eukaryota</taxon>
        <taxon>Discoba</taxon>
        <taxon>Heterolobosea</taxon>
        <taxon>Tetramitia</taxon>
        <taxon>Eutetramitia</taxon>
        <taxon>Vahlkampfiidae</taxon>
        <taxon>Naegleria</taxon>
    </lineage>
</organism>
<dbReference type="KEGG" id="ngr:NAEGRDRAFT_75501"/>